<accession>A0A5Q2VGZ5</accession>
<evidence type="ECO:0000313" key="2">
    <source>
        <dbReference type="Proteomes" id="UP000381260"/>
    </source>
</evidence>
<evidence type="ECO:0000313" key="1">
    <source>
        <dbReference type="EMBL" id="QGH63446.1"/>
    </source>
</evidence>
<dbReference type="EMBL" id="CP045913">
    <property type="protein sequence ID" value="QGH63446.1"/>
    <property type="molecule type" value="Genomic_DNA"/>
</dbReference>
<dbReference type="AlphaFoldDB" id="A0A5Q2VGZ5"/>
<dbReference type="SUPFAM" id="SSF52266">
    <property type="entry name" value="SGNH hydrolase"/>
    <property type="match status" value="1"/>
</dbReference>
<dbReference type="Gene3D" id="3.40.50.1110">
    <property type="entry name" value="SGNH hydrolase"/>
    <property type="match status" value="1"/>
</dbReference>
<gene>
    <name evidence="1" type="ORF">GHV41_22505</name>
</gene>
<dbReference type="RefSeq" id="WP_153860171.1">
    <property type="nucleotide sequence ID" value="NZ_CP045913.1"/>
</dbReference>
<reference evidence="1 2" key="1">
    <citation type="submission" date="2019-11" db="EMBL/GenBank/DDBJ databases">
        <title>The Phosphoenolpyruvate Phosphotransferase System Regulates Serratia proteamaculans 336X Biofilm Formation and Wheat Roots colonization.</title>
        <authorList>
            <person name="Liu F."/>
        </authorList>
    </citation>
    <scope>NUCLEOTIDE SEQUENCE [LARGE SCALE GENOMIC DNA]</scope>
    <source>
        <strain evidence="1 2">336X</strain>
    </source>
</reference>
<sequence length="686" mass="74762">MADKKLRLTSLPTLNTIEDEATLLVNQYGNDFKSPANKFVQTSKNLSDVSPSIARANLNLYDKSEVDDKLNTATLGKVWPSLDGADGANAAISAGQIPDGAFFLVRSLNDESTLDEYQNVGGIATLTGKSYPDTKYVTGAYDYSDSKIESYPDMAVSINNVAAGVEFSDGKFAPIMLDDGRHAYIDTSGSLQLVAADSDIVVRPYIESQPYTLPDGSVCTKIIVDPYNIITEAWTEDGGYYFETPDGLKRVGNLTPPAQQIKQATAASDLVMNYGATRISVSDDLRPVMYILPTFGQSLAQGWSTYADDVLIAVNQLYPDNAWMFKSNRGAGKENPNRDSTTIDEIVSLKDTVNGGWKETACSSSAAHIISEVEKLTGKRIHILRYVAAEGGKAYRNLTRGTPAWSALVQGLIDAKRICERMGFKPVVLGLDMKAGETDTDGTPGMFPELYERFLRNLDRNYNAEVKRVFGGDHPDVAIFVEQCSWQPFTEWDSRVRQGQLDADGLGNIRFTGPGYQYPHPGDIIHINSKGQNMRGVSLARAVAFECFGTGFISLKPRAVYWSSTTTIDMYFSTSVPITKDDSGDVVSPVGLGPGAGFNIRARDGSEITITDVSSLGTTGMRLTVNNPTNTRVVQIGYGLKRTGSNEQSGPIDGARGLIRTINGITNLYTGEINYQWLAAFLWEIN</sequence>
<dbReference type="Proteomes" id="UP000381260">
    <property type="component" value="Chromosome"/>
</dbReference>
<proteinExistence type="predicted"/>
<name>A0A5Q2VGZ5_SERPR</name>
<dbReference type="GO" id="GO:0016788">
    <property type="term" value="F:hydrolase activity, acting on ester bonds"/>
    <property type="evidence" value="ECO:0007669"/>
    <property type="project" value="UniProtKB-ARBA"/>
</dbReference>
<organism evidence="1 2">
    <name type="scientific">Serratia proteamaculans</name>
    <dbReference type="NCBI Taxonomy" id="28151"/>
    <lineage>
        <taxon>Bacteria</taxon>
        <taxon>Pseudomonadati</taxon>
        <taxon>Pseudomonadota</taxon>
        <taxon>Gammaproteobacteria</taxon>
        <taxon>Enterobacterales</taxon>
        <taxon>Yersiniaceae</taxon>
        <taxon>Serratia</taxon>
    </lineage>
</organism>
<protein>
    <submittedName>
        <fullName evidence="1">Uncharacterized protein</fullName>
    </submittedName>
</protein>
<dbReference type="InterPro" id="IPR036514">
    <property type="entry name" value="SGNH_hydro_sf"/>
</dbReference>